<dbReference type="SMART" id="SM00943">
    <property type="entry name" value="Prim-Pol"/>
    <property type="match status" value="1"/>
</dbReference>
<reference evidence="3 4" key="1">
    <citation type="journal article" date="2013" name="Genome Announc.">
        <title>Complete genome sequence of Myxococcus stipitatus strain DSM 14675, a fruiting myxobacterium.</title>
        <authorList>
            <person name="Huntley S."/>
            <person name="Kneip S."/>
            <person name="Treuner-Lange A."/>
            <person name="Sogaard-Andersen L."/>
        </authorList>
    </citation>
    <scope>NUCLEOTIDE SEQUENCE [LARGE SCALE GENOMIC DNA]</scope>
    <source>
        <strain evidence="4">DSM 14675 / JCM 12634 / Mx s8</strain>
    </source>
</reference>
<feature type="domain" description="DNA primase/polymerase bifunctional N-terminal" evidence="2">
    <location>
        <begin position="4"/>
        <end position="181"/>
    </location>
</feature>
<dbReference type="OrthoDB" id="5451268at2"/>
<proteinExistence type="predicted"/>
<keyword evidence="4" id="KW-1185">Reference proteome</keyword>
<evidence type="ECO:0000256" key="1">
    <source>
        <dbReference type="ARBA" id="ARBA00022801"/>
    </source>
</evidence>
<dbReference type="PANTHER" id="PTHR35372">
    <property type="entry name" value="ATP BINDING PROTEIN-RELATED"/>
    <property type="match status" value="1"/>
</dbReference>
<dbReference type="RefSeq" id="WP_015347540.1">
    <property type="nucleotide sequence ID" value="NC_020126.1"/>
</dbReference>
<dbReference type="CDD" id="cd04859">
    <property type="entry name" value="Prim_Pol"/>
    <property type="match status" value="1"/>
</dbReference>
<dbReference type="eggNOG" id="COG4643">
    <property type="taxonomic scope" value="Bacteria"/>
</dbReference>
<dbReference type="HOGENOM" id="CLU_319054_0_0_7"/>
<evidence type="ECO:0000313" key="3">
    <source>
        <dbReference type="EMBL" id="AGC43278.1"/>
    </source>
</evidence>
<evidence type="ECO:0000259" key="2">
    <source>
        <dbReference type="SMART" id="SM00943"/>
    </source>
</evidence>
<dbReference type="InterPro" id="IPR051620">
    <property type="entry name" value="ORF904-like_C"/>
</dbReference>
<accession>L7U565</accession>
<evidence type="ECO:0000313" key="4">
    <source>
        <dbReference type="Proteomes" id="UP000011131"/>
    </source>
</evidence>
<dbReference type="EMBL" id="CP004025">
    <property type="protein sequence ID" value="AGC43278.1"/>
    <property type="molecule type" value="Genomic_DNA"/>
</dbReference>
<name>L7U565_MYXSD</name>
<sequence length="849" mass="91672">MKAAILLARRGWAVVPLHSARADGSCSCSKGATCNSAGKHPRLLEWGAEATNDETAITEWWREWPDANLGVATGETSGFFVLDVDPDKGGDVSLAALVAEHGPLPVTTQATTGSGGSHYLFALPEGRVVTNSAGRVGLGLDIRGDGGQIVVAPSRSAKGMYRWVAGRAPWEVEPADAPVWLLGRLSHVQNTEHGRVLATDRGYFPAASPEVLNAAREALELHGPAIDGQGGGLHTFQAGALLRHDFALTEAEAWPLMVEWNKTCVPPWELEGGDSLRVMLSRGDKYGSLPYGNRRSLDALETVRKVVSDWQSAGGGDEPMLAMLEQVRPIIAGVADPARRELITRELTAGTGLAASKLGLPKYKAESQPTKQGEIRVSTDVHRVADESLAAIAPRVFARNGVLCEVVRAERTFINDLEPAGIVDLMSRSAKYVRVDENKGLVTQAAPKDVATILHARRRHEGVRVLEAITTAPVFLADGSILQERGYNAQARLYLEPEITVDVTEWPSRGDAQAAVAQLRDLVCDFHFLTPADFSSWLAALLTPLCKSAIGNAPAPLVCISAAVPGSGKTFLAHIIGRIVTGASADIRPYNPRDPAEWGKRLTSFVKSAAPVNLFDDVNGAIGDESLDRLITATSWSDRQLGGNDAPPLPVVGTWLASGNNIEPQGATVRRVLMVRLNVLEERPQDRTGFKHGPNPDLHALAHRSAYLSAALTILRAYHCASRPDQRLPSWGSFGPWSDLVRGALVWAGCADPYETQRRATLELHDTDHDTHDWWMGVIQSSDGTPGSICLTANQRDAQGHLGAREQLAPIHLKRFISRFVDKPRAGRAIRRRRDTGRGITTYAVEALT</sequence>
<dbReference type="GO" id="GO:0016787">
    <property type="term" value="F:hydrolase activity"/>
    <property type="evidence" value="ECO:0007669"/>
    <property type="project" value="UniProtKB-KW"/>
</dbReference>
<organism evidence="3 4">
    <name type="scientific">Myxococcus stipitatus (strain DSM 14675 / JCM 12634 / Mx s8)</name>
    <dbReference type="NCBI Taxonomy" id="1278073"/>
    <lineage>
        <taxon>Bacteria</taxon>
        <taxon>Pseudomonadati</taxon>
        <taxon>Myxococcota</taxon>
        <taxon>Myxococcia</taxon>
        <taxon>Myxococcales</taxon>
        <taxon>Cystobacterineae</taxon>
        <taxon>Myxococcaceae</taxon>
        <taxon>Myxococcus</taxon>
    </lineage>
</organism>
<dbReference type="SUPFAM" id="SSF56747">
    <property type="entry name" value="Prim-pol domain"/>
    <property type="match status" value="1"/>
</dbReference>
<dbReference type="InterPro" id="IPR015330">
    <property type="entry name" value="DNA_primase/pol_bifunc_N"/>
</dbReference>
<keyword evidence="1" id="KW-0378">Hydrolase</keyword>
<dbReference type="PANTHER" id="PTHR35372:SF2">
    <property type="entry name" value="SF3 HELICASE DOMAIN-CONTAINING PROTEIN"/>
    <property type="match status" value="1"/>
</dbReference>
<dbReference type="eggNOG" id="COG3598">
    <property type="taxonomic scope" value="Bacteria"/>
</dbReference>
<dbReference type="Pfam" id="PF09250">
    <property type="entry name" value="Prim-Pol"/>
    <property type="match status" value="1"/>
</dbReference>
<protein>
    <submittedName>
        <fullName evidence="3">Bifunctional DNA Primase/polymerase</fullName>
    </submittedName>
</protein>
<gene>
    <name evidence="3" type="ordered locus">MYSTI_01949</name>
</gene>
<dbReference type="Proteomes" id="UP000011131">
    <property type="component" value="Chromosome"/>
</dbReference>
<dbReference type="AlphaFoldDB" id="L7U565"/>
<dbReference type="KEGG" id="msd:MYSTI_01949"/>
<dbReference type="PATRIC" id="fig|1278073.3.peg.1988"/>
<dbReference type="STRING" id="1278073.MYSTI_01949"/>